<feature type="non-terminal residue" evidence="1">
    <location>
        <position position="1"/>
    </location>
</feature>
<name>X1U542_9ZZZZ</name>
<gene>
    <name evidence="1" type="ORF">S12H4_39250</name>
</gene>
<comment type="caution">
    <text evidence="1">The sequence shown here is derived from an EMBL/GenBank/DDBJ whole genome shotgun (WGS) entry which is preliminary data.</text>
</comment>
<accession>X1U542</accession>
<organism evidence="1">
    <name type="scientific">marine sediment metagenome</name>
    <dbReference type="NCBI Taxonomy" id="412755"/>
    <lineage>
        <taxon>unclassified sequences</taxon>
        <taxon>metagenomes</taxon>
        <taxon>ecological metagenomes</taxon>
    </lineage>
</organism>
<reference evidence="1" key="1">
    <citation type="journal article" date="2014" name="Front. Microbiol.">
        <title>High frequency of phylogenetically diverse reductive dehalogenase-homologous genes in deep subseafloor sedimentary metagenomes.</title>
        <authorList>
            <person name="Kawai M."/>
            <person name="Futagami T."/>
            <person name="Toyoda A."/>
            <person name="Takaki Y."/>
            <person name="Nishi S."/>
            <person name="Hori S."/>
            <person name="Arai W."/>
            <person name="Tsubouchi T."/>
            <person name="Morono Y."/>
            <person name="Uchiyama I."/>
            <person name="Ito T."/>
            <person name="Fujiyama A."/>
            <person name="Inagaki F."/>
            <person name="Takami H."/>
        </authorList>
    </citation>
    <scope>NUCLEOTIDE SEQUENCE</scope>
    <source>
        <strain evidence="1">Expedition CK06-06</strain>
    </source>
</reference>
<dbReference type="AlphaFoldDB" id="X1U542"/>
<proteinExistence type="predicted"/>
<dbReference type="EMBL" id="BARW01023700">
    <property type="protein sequence ID" value="GAI98751.1"/>
    <property type="molecule type" value="Genomic_DNA"/>
</dbReference>
<sequence length="35" mass="3792">EGIEILQGLPAKSTGKYAVAITRTSFDNTKVKQRA</sequence>
<protein>
    <submittedName>
        <fullName evidence="1">Uncharacterized protein</fullName>
    </submittedName>
</protein>
<evidence type="ECO:0000313" key="1">
    <source>
        <dbReference type="EMBL" id="GAI98751.1"/>
    </source>
</evidence>